<dbReference type="GO" id="GO:0032259">
    <property type="term" value="P:methylation"/>
    <property type="evidence" value="ECO:0007669"/>
    <property type="project" value="UniProtKB-KW"/>
</dbReference>
<evidence type="ECO:0000256" key="8">
    <source>
        <dbReference type="PIRSR" id="PIRSR016305-1"/>
    </source>
</evidence>
<accession>A0A1S3HX07</accession>
<keyword evidence="5 7" id="KW-0808">Transferase</keyword>
<evidence type="ECO:0000256" key="2">
    <source>
        <dbReference type="ARBA" id="ARBA00003455"/>
    </source>
</evidence>
<proteinExistence type="inferred from homology"/>
<dbReference type="InterPro" id="IPR029063">
    <property type="entry name" value="SAM-dependent_MTases_sf"/>
</dbReference>
<dbReference type="EC" id="2.1.1.233" evidence="7"/>
<comment type="catalytic activity">
    <reaction evidence="1 7">
        <text>[phosphatase 2A protein]-C-terminal L-leucine + S-adenosyl-L-methionine = [phosphatase 2A protein]-C-terminal L-leucine methyl ester + S-adenosyl-L-homocysteine</text>
        <dbReference type="Rhea" id="RHEA:48544"/>
        <dbReference type="Rhea" id="RHEA-COMP:12134"/>
        <dbReference type="Rhea" id="RHEA-COMP:12135"/>
        <dbReference type="ChEBI" id="CHEBI:57856"/>
        <dbReference type="ChEBI" id="CHEBI:59789"/>
        <dbReference type="ChEBI" id="CHEBI:90516"/>
        <dbReference type="ChEBI" id="CHEBI:90517"/>
        <dbReference type="EC" id="2.1.1.233"/>
    </reaction>
</comment>
<dbReference type="KEGG" id="lak:106158578"/>
<organism evidence="9 10">
    <name type="scientific">Lingula anatina</name>
    <name type="common">Brachiopod</name>
    <name type="synonym">Lingula unguis</name>
    <dbReference type="NCBI Taxonomy" id="7574"/>
    <lineage>
        <taxon>Eukaryota</taxon>
        <taxon>Metazoa</taxon>
        <taxon>Spiralia</taxon>
        <taxon>Lophotrochozoa</taxon>
        <taxon>Brachiopoda</taxon>
        <taxon>Linguliformea</taxon>
        <taxon>Lingulata</taxon>
        <taxon>Lingulida</taxon>
        <taxon>Linguloidea</taxon>
        <taxon>Lingulidae</taxon>
        <taxon>Lingula</taxon>
    </lineage>
</organism>
<feature type="binding site" evidence="8">
    <location>
        <position position="176"/>
    </location>
    <ligand>
        <name>S-adenosyl-L-methionine</name>
        <dbReference type="ChEBI" id="CHEBI:59789"/>
    </ligand>
</feature>
<evidence type="ECO:0000313" key="10">
    <source>
        <dbReference type="RefSeq" id="XP_013390086.1"/>
    </source>
</evidence>
<evidence type="ECO:0000256" key="1">
    <source>
        <dbReference type="ARBA" id="ARBA00000724"/>
    </source>
</evidence>
<evidence type="ECO:0000256" key="7">
    <source>
        <dbReference type="PIRNR" id="PIRNR016305"/>
    </source>
</evidence>
<dbReference type="GO" id="GO:0018423">
    <property type="term" value="F:protein C-terminal leucine carboxyl O-methyltransferase activity"/>
    <property type="evidence" value="ECO:0007669"/>
    <property type="project" value="UniProtKB-EC"/>
</dbReference>
<feature type="binding site" evidence="8">
    <location>
        <begin position="149"/>
        <end position="150"/>
    </location>
    <ligand>
        <name>S-adenosyl-L-methionine</name>
        <dbReference type="ChEBI" id="CHEBI:59789"/>
    </ligand>
</feature>
<dbReference type="GO" id="GO:0009966">
    <property type="term" value="P:regulation of signal transduction"/>
    <property type="evidence" value="ECO:0007669"/>
    <property type="project" value="UniProtKB-ARBA"/>
</dbReference>
<dbReference type="AlphaFoldDB" id="A0A1S3HX07"/>
<dbReference type="SUPFAM" id="SSF53335">
    <property type="entry name" value="S-adenosyl-L-methionine-dependent methyltransferases"/>
    <property type="match status" value="1"/>
</dbReference>
<comment type="similarity">
    <text evidence="3 7">Belongs to the methyltransferase superfamily. LCMT family.</text>
</comment>
<evidence type="ECO:0000256" key="6">
    <source>
        <dbReference type="ARBA" id="ARBA00022691"/>
    </source>
</evidence>
<dbReference type="STRING" id="7574.A0A1S3HX07"/>
<dbReference type="OMA" id="IIYEPIR"/>
<keyword evidence="4 7" id="KW-0489">Methyltransferase</keyword>
<dbReference type="OrthoDB" id="203237at2759"/>
<dbReference type="PANTHER" id="PTHR13600">
    <property type="entry name" value="LEUCINE CARBOXYL METHYLTRANSFERASE"/>
    <property type="match status" value="1"/>
</dbReference>
<dbReference type="RefSeq" id="XP_013390086.1">
    <property type="nucleotide sequence ID" value="XM_013534632.1"/>
</dbReference>
<gene>
    <name evidence="10" type="primary">LOC106158578</name>
</gene>
<evidence type="ECO:0000256" key="4">
    <source>
        <dbReference type="ARBA" id="ARBA00022603"/>
    </source>
</evidence>
<dbReference type="Gene3D" id="3.40.50.150">
    <property type="entry name" value="Vaccinia Virus protein VP39"/>
    <property type="match status" value="1"/>
</dbReference>
<dbReference type="Proteomes" id="UP000085678">
    <property type="component" value="Unplaced"/>
</dbReference>
<sequence length="316" mass="36394">MSSDDAVQSTNDDAAHCKRFAVSQGYWKDPYLQYFVKSSDRKAPEISRGYFARVSGVKLLLRQFIQLTKSGCQIVNLGAGFDTLYWLLQDEGLSPRNFTEIDFQGITSKKCYYIKSRKQLLEKIAKEDGEISFNSFDLHAANYHIVAADLRDVAQVTRKLHEAGIDPKLPTAFIAECVLVYMETSKTEALLKYFADHFHTAFFINYEQVNMEDRFGEVMLQNLRIRHCDLQGVPACRSLDTQKNRFLQNGWEGADAVTMNTLYGLLPQHEVQRIEKLEFMDEQELLQQLFDHYCLCWAYKDHKKLGLKNISLVPDG</sequence>
<dbReference type="InterPro" id="IPR016651">
    <property type="entry name" value="LCMT1"/>
</dbReference>
<evidence type="ECO:0000256" key="3">
    <source>
        <dbReference type="ARBA" id="ARBA00010703"/>
    </source>
</evidence>
<dbReference type="PIRSF" id="PIRSF016305">
    <property type="entry name" value="LCM_mtfrase"/>
    <property type="match status" value="1"/>
</dbReference>
<reference evidence="10" key="1">
    <citation type="submission" date="2025-08" db="UniProtKB">
        <authorList>
            <consortium name="RefSeq"/>
        </authorList>
    </citation>
    <scope>IDENTIFICATION</scope>
    <source>
        <tissue evidence="10">Gonads</tissue>
    </source>
</reference>
<dbReference type="InParanoid" id="A0A1S3HX07"/>
<dbReference type="FunCoup" id="A0A1S3HX07">
    <property type="interactions" value="1974"/>
</dbReference>
<dbReference type="Pfam" id="PF04072">
    <property type="entry name" value="LCM"/>
    <property type="match status" value="1"/>
</dbReference>
<name>A0A1S3HX07_LINAN</name>
<keyword evidence="6 7" id="KW-0949">S-adenosyl-L-methionine</keyword>
<dbReference type="PANTHER" id="PTHR13600:SF33">
    <property type="entry name" value="LEUCINE CARBOXYL METHYLTRANSFERASE 1"/>
    <property type="match status" value="1"/>
</dbReference>
<protein>
    <recommendedName>
        <fullName evidence="7">Leucine carboxyl methyltransferase 1</fullName>
        <ecNumber evidence="7">2.1.1.233</ecNumber>
    </recommendedName>
</protein>
<dbReference type="FunFam" id="3.40.50.150:FF:000092">
    <property type="entry name" value="Leucine carboxyl methyltransferase 1"/>
    <property type="match status" value="1"/>
</dbReference>
<keyword evidence="9" id="KW-1185">Reference proteome</keyword>
<dbReference type="GO" id="GO:0005829">
    <property type="term" value="C:cytosol"/>
    <property type="evidence" value="ECO:0007669"/>
    <property type="project" value="TreeGrafter"/>
</dbReference>
<feature type="binding site" evidence="8">
    <location>
        <position position="78"/>
    </location>
    <ligand>
        <name>S-adenosyl-L-methionine</name>
        <dbReference type="ChEBI" id="CHEBI:59789"/>
    </ligand>
</feature>
<dbReference type="GeneID" id="106158578"/>
<dbReference type="InterPro" id="IPR007213">
    <property type="entry name" value="Ppm1/Ppm2/Tcmp"/>
</dbReference>
<comment type="function">
    <text evidence="2 7">Methylates the carboxyl group of the C-terminal leucine residue of protein phosphatase 2A catalytic subunits to form alpha-leucine ester residues.</text>
</comment>
<feature type="binding site" evidence="8">
    <location>
        <position position="53"/>
    </location>
    <ligand>
        <name>S-adenosyl-L-methionine</name>
        <dbReference type="ChEBI" id="CHEBI:59789"/>
    </ligand>
</feature>
<evidence type="ECO:0000256" key="5">
    <source>
        <dbReference type="ARBA" id="ARBA00022679"/>
    </source>
</evidence>
<evidence type="ECO:0000313" key="9">
    <source>
        <dbReference type="Proteomes" id="UP000085678"/>
    </source>
</evidence>